<proteinExistence type="predicted"/>
<reference evidence="1" key="1">
    <citation type="journal article" date="2020" name="Int. J. Syst. Evol. Microbiol.">
        <title>Aquipluma nitroreducens gen. nov. sp. nov., a novel facultatively anaerobic bacterium isolated from a freshwater lake.</title>
        <authorList>
            <person name="Watanabe M."/>
            <person name="Kojima H."/>
            <person name="Fukui M."/>
        </authorList>
    </citation>
    <scope>NUCLEOTIDE SEQUENCE</scope>
    <source>
        <strain evidence="1">MeG22</strain>
    </source>
</reference>
<evidence type="ECO:0000313" key="2">
    <source>
        <dbReference type="Proteomes" id="UP001193389"/>
    </source>
</evidence>
<dbReference type="AlphaFoldDB" id="A0A5K7SEP5"/>
<protein>
    <submittedName>
        <fullName evidence="1">Uncharacterized protein</fullName>
    </submittedName>
</protein>
<evidence type="ECO:0000313" key="1">
    <source>
        <dbReference type="EMBL" id="BBE20050.1"/>
    </source>
</evidence>
<accession>A0A5K7SEP5</accession>
<keyword evidence="2" id="KW-1185">Reference proteome</keyword>
<dbReference type="KEGG" id="anf:AQPE_4241"/>
<organism evidence="1 2">
    <name type="scientific">Aquipluma nitroreducens</name>
    <dbReference type="NCBI Taxonomy" id="2010828"/>
    <lineage>
        <taxon>Bacteria</taxon>
        <taxon>Pseudomonadati</taxon>
        <taxon>Bacteroidota</taxon>
        <taxon>Bacteroidia</taxon>
        <taxon>Marinilabiliales</taxon>
        <taxon>Prolixibacteraceae</taxon>
        <taxon>Aquipluma</taxon>
    </lineage>
</organism>
<gene>
    <name evidence="1" type="ORF">AQPE_4241</name>
</gene>
<name>A0A5K7SEP5_9BACT</name>
<dbReference type="Proteomes" id="UP001193389">
    <property type="component" value="Chromosome"/>
</dbReference>
<sequence>MPISGTLSEVRLALSHFQKTSTSDLPLPCGFIWAGSPINFEP</sequence>
<dbReference type="EMBL" id="AP018694">
    <property type="protein sequence ID" value="BBE20050.1"/>
    <property type="molecule type" value="Genomic_DNA"/>
</dbReference>